<gene>
    <name evidence="1" type="primary">WBGene00275087</name>
</gene>
<dbReference type="Proteomes" id="UP000005239">
    <property type="component" value="Unassembled WGS sequence"/>
</dbReference>
<dbReference type="EnsemblMetazoa" id="PPA36718.1">
    <property type="protein sequence ID" value="PPA36718.1"/>
    <property type="gene ID" value="WBGene00275087"/>
</dbReference>
<sequence length="86" mass="9644">MNKFLGLLFVFAFVSFAIASDASSEETDDAADLSKPAVFIQKHLNNESAAVQSDVLEGIRNFQNSNFTGFKNKFDKWPAHIQQLFQ</sequence>
<protein>
    <submittedName>
        <fullName evidence="1">Uncharacterized protein</fullName>
    </submittedName>
</protein>
<evidence type="ECO:0000313" key="1">
    <source>
        <dbReference type="EnsemblMetazoa" id="PPA36718.1"/>
    </source>
</evidence>
<keyword evidence="2" id="KW-1185">Reference proteome</keyword>
<reference evidence="1" key="2">
    <citation type="submission" date="2022-06" db="UniProtKB">
        <authorList>
            <consortium name="EnsemblMetazoa"/>
        </authorList>
    </citation>
    <scope>IDENTIFICATION</scope>
    <source>
        <strain evidence="1">PS312</strain>
    </source>
</reference>
<accession>A0A2A6BQ89</accession>
<reference evidence="2" key="1">
    <citation type="journal article" date="2008" name="Nat. Genet.">
        <title>The Pristionchus pacificus genome provides a unique perspective on nematode lifestyle and parasitism.</title>
        <authorList>
            <person name="Dieterich C."/>
            <person name="Clifton S.W."/>
            <person name="Schuster L.N."/>
            <person name="Chinwalla A."/>
            <person name="Delehaunty K."/>
            <person name="Dinkelacker I."/>
            <person name="Fulton L."/>
            <person name="Fulton R."/>
            <person name="Godfrey J."/>
            <person name="Minx P."/>
            <person name="Mitreva M."/>
            <person name="Roeseler W."/>
            <person name="Tian H."/>
            <person name="Witte H."/>
            <person name="Yang S.P."/>
            <person name="Wilson R.K."/>
            <person name="Sommer R.J."/>
        </authorList>
    </citation>
    <scope>NUCLEOTIDE SEQUENCE [LARGE SCALE GENOMIC DNA]</scope>
    <source>
        <strain evidence="2">PS312</strain>
    </source>
</reference>
<organism evidence="1 2">
    <name type="scientific">Pristionchus pacificus</name>
    <name type="common">Parasitic nematode worm</name>
    <dbReference type="NCBI Taxonomy" id="54126"/>
    <lineage>
        <taxon>Eukaryota</taxon>
        <taxon>Metazoa</taxon>
        <taxon>Ecdysozoa</taxon>
        <taxon>Nematoda</taxon>
        <taxon>Chromadorea</taxon>
        <taxon>Rhabditida</taxon>
        <taxon>Rhabditina</taxon>
        <taxon>Diplogasteromorpha</taxon>
        <taxon>Diplogasteroidea</taxon>
        <taxon>Neodiplogasteridae</taxon>
        <taxon>Pristionchus</taxon>
    </lineage>
</organism>
<dbReference type="AlphaFoldDB" id="A0A2A6BQ89"/>
<proteinExistence type="predicted"/>
<evidence type="ECO:0000313" key="2">
    <source>
        <dbReference type="Proteomes" id="UP000005239"/>
    </source>
</evidence>
<name>A0A2A6BQ89_PRIPA</name>
<accession>A0A8R1YQF5</accession>